<evidence type="ECO:0000259" key="2">
    <source>
        <dbReference type="Pfam" id="PF06863"/>
    </source>
</evidence>
<dbReference type="InterPro" id="IPR037050">
    <property type="entry name" value="DUF1254_sf"/>
</dbReference>
<dbReference type="EMBL" id="CP131061">
    <property type="protein sequence ID" value="WNY27789.1"/>
    <property type="molecule type" value="Genomic_DNA"/>
</dbReference>
<dbReference type="Proteomes" id="UP001304970">
    <property type="component" value="Chromosome"/>
</dbReference>
<gene>
    <name evidence="3" type="ORF">MsAm2_16020</name>
</gene>
<dbReference type="Pfam" id="PF06742">
    <property type="entry name" value="DUF1214"/>
    <property type="match status" value="1"/>
</dbReference>
<organism evidence="3 4">
    <name type="scientific">Methanolapillus ohkumae</name>
    <dbReference type="NCBI Taxonomy" id="3028298"/>
    <lineage>
        <taxon>Archaea</taxon>
        <taxon>Methanobacteriati</taxon>
        <taxon>Methanobacteriota</taxon>
        <taxon>Stenosarchaea group</taxon>
        <taxon>Methanomicrobia</taxon>
        <taxon>Methanosarcinales</taxon>
        <taxon>Methanosarcinaceae</taxon>
        <taxon>Methanolapillus</taxon>
    </lineage>
</organism>
<keyword evidence="4" id="KW-1185">Reference proteome</keyword>
<protein>
    <recommendedName>
        <fullName evidence="5">DUF1254 domain-containing protein</fullName>
    </recommendedName>
</protein>
<dbReference type="InterPro" id="IPR010679">
    <property type="entry name" value="DUF1254"/>
</dbReference>
<evidence type="ECO:0000313" key="4">
    <source>
        <dbReference type="Proteomes" id="UP001304970"/>
    </source>
</evidence>
<dbReference type="PANTHER" id="PTHR36509:SF3">
    <property type="entry name" value="SIGNAL PEPTIDE PROTEIN"/>
    <property type="match status" value="1"/>
</dbReference>
<proteinExistence type="predicted"/>
<sequence length="470" mass="53325">MNPFLKLLPEMMTWPFGNKKDEDPKTPASSTDDEIFYQRAVQTAIWSLPVVNSISTYQSLNSLGAKYNDVIYFSKPMDSRHLFLTPNNQTPYTLSFIDLRYGPIVVEIPPANDKVSLFGSFNDTWSQPIEDFGPAGADQGNGGKYLLLPPDFSGKICEGGYIIRQSNTYFVTLGGRPIISKMGTAEDVVAVSKKVKIYPVSQSGKPAPNTYIDAYPKSWNALTDYDLSYFKKLSDFVNLEFLQERDAAMIGMLAAIGIEKGKKFSPDPKQIQLFEKAIHTAYAFMNNYFITLGKGYEKYWADRQWGFVHFTEKENFTFVVDNKMLLDERSGGFTFWAVSIPKKLGATSYMLGLRDKDGKVFDPKKTYRLTVPADVPVRDFWSVVVYSMKTKSFVPNPLERVGLSSYDKSKLAVNPDKTIDIYMSAKAPEGKESNWIPTKGEDFFLIFRLYGPEKPFFDKTWKLADVEEMK</sequence>
<dbReference type="Gene3D" id="2.60.40.1610">
    <property type="entry name" value="Domain of unknown function DUF1254"/>
    <property type="match status" value="1"/>
</dbReference>
<feature type="domain" description="DUF1254" evidence="2">
    <location>
        <begin position="68"/>
        <end position="199"/>
    </location>
</feature>
<reference evidence="3 4" key="1">
    <citation type="submission" date="2023-07" db="EMBL/GenBank/DDBJ databases">
        <title>Closed genome sequence of Methanosarcinaceae archaeon Am2.</title>
        <authorList>
            <person name="Poehlein A."/>
            <person name="Protasov E."/>
            <person name="Platt K."/>
            <person name="Reeh H."/>
            <person name="Daniel R."/>
            <person name="Brune A."/>
        </authorList>
    </citation>
    <scope>NUCLEOTIDE SEQUENCE [LARGE SCALE GENOMIC DNA]</scope>
    <source>
        <strain evidence="3 4">Am2</strain>
    </source>
</reference>
<dbReference type="Pfam" id="PF06863">
    <property type="entry name" value="DUF1254"/>
    <property type="match status" value="1"/>
</dbReference>
<accession>A0AA96V6X5</accession>
<dbReference type="SUPFAM" id="SSF160935">
    <property type="entry name" value="VPA0735-like"/>
    <property type="match status" value="1"/>
</dbReference>
<dbReference type="InterPro" id="IPR037049">
    <property type="entry name" value="DUF1214_C_sf"/>
</dbReference>
<evidence type="ECO:0000259" key="1">
    <source>
        <dbReference type="Pfam" id="PF06742"/>
    </source>
</evidence>
<name>A0AA96V6X5_9EURY</name>
<evidence type="ECO:0008006" key="5">
    <source>
        <dbReference type="Google" id="ProtNLM"/>
    </source>
</evidence>
<evidence type="ECO:0000313" key="3">
    <source>
        <dbReference type="EMBL" id="WNY27789.1"/>
    </source>
</evidence>
<dbReference type="Gene3D" id="2.60.120.600">
    <property type="entry name" value="Domain of unknown function DUF1214, C-terminal domain"/>
    <property type="match status" value="1"/>
</dbReference>
<feature type="domain" description="DUF1214" evidence="1">
    <location>
        <begin position="348"/>
        <end position="454"/>
    </location>
</feature>
<dbReference type="AlphaFoldDB" id="A0AA96V6X5"/>
<dbReference type="InterPro" id="IPR010621">
    <property type="entry name" value="DUF1214"/>
</dbReference>
<dbReference type="Gene3D" id="1.10.3360.10">
    <property type="entry name" value="VPA0735-like domain"/>
    <property type="match status" value="1"/>
</dbReference>
<dbReference type="PANTHER" id="PTHR36509">
    <property type="entry name" value="BLL3101 PROTEIN"/>
    <property type="match status" value="1"/>
</dbReference>